<accession>A0ABM1BBI7</accession>
<dbReference type="Proteomes" id="UP000694941">
    <property type="component" value="Unplaced"/>
</dbReference>
<dbReference type="GeneID" id="106463234"/>
<keyword evidence="4 6" id="KW-0732">Signal</keyword>
<dbReference type="PANTHER" id="PTHR28593:SF3">
    <property type="entry name" value="METEORIN-LIKE PROTEIN"/>
    <property type="match status" value="1"/>
</dbReference>
<dbReference type="InterPro" id="IPR051998">
    <property type="entry name" value="Meteorin-like"/>
</dbReference>
<sequence>MFPMACLRLGNLFLRVIALNVFFMCVCGATDECDWIGSGLTQGERGVQAIYLRCAQGSIEWKYPRGALRVVLRHGTSGREFRGCLRVSDTFNDAQIYVEGHRKLHLLFSKRDGKHPELLRCFNSHHGQVALYVEAETVTSTLQKEEARFSYELQPVTAAALLDDLDVCRPCSKEEMLRFFCVSDFVLQGTVSTLNHNRVLQRSELTVQVKRIYRDSHESVLNSVPDDRKETVLHRSLKCDTKVGPGEYVFFGKWTLESPVIQCAPRLSDWRKVRRKAIMEGTNQCHLD</sequence>
<gene>
    <name evidence="8" type="primary">LOC106463234</name>
</gene>
<evidence type="ECO:0000256" key="4">
    <source>
        <dbReference type="ARBA" id="ARBA00022729"/>
    </source>
</evidence>
<reference evidence="8" key="1">
    <citation type="submission" date="2025-08" db="UniProtKB">
        <authorList>
            <consortium name="RefSeq"/>
        </authorList>
    </citation>
    <scope>IDENTIFICATION</scope>
    <source>
        <tissue evidence="8">Muscle</tissue>
    </source>
</reference>
<feature type="chain" id="PRO_5047472612" evidence="6">
    <location>
        <begin position="29"/>
        <end position="288"/>
    </location>
</feature>
<evidence type="ECO:0000313" key="8">
    <source>
        <dbReference type="RefSeq" id="XP_013778684.1"/>
    </source>
</evidence>
<comment type="similarity">
    <text evidence="2">Belongs to the meteorin family.</text>
</comment>
<evidence type="ECO:0000256" key="6">
    <source>
        <dbReference type="SAM" id="SignalP"/>
    </source>
</evidence>
<dbReference type="RefSeq" id="XP_013778684.1">
    <property type="nucleotide sequence ID" value="XM_013923230.2"/>
</dbReference>
<evidence type="ECO:0000256" key="5">
    <source>
        <dbReference type="ARBA" id="ARBA00023157"/>
    </source>
</evidence>
<keyword evidence="5" id="KW-1015">Disulfide bond</keyword>
<evidence type="ECO:0000256" key="3">
    <source>
        <dbReference type="ARBA" id="ARBA00022525"/>
    </source>
</evidence>
<evidence type="ECO:0000313" key="7">
    <source>
        <dbReference type="Proteomes" id="UP000694941"/>
    </source>
</evidence>
<protein>
    <submittedName>
        <fullName evidence="8">Meteorin-like protein</fullName>
    </submittedName>
</protein>
<dbReference type="Gene3D" id="2.40.50.120">
    <property type="match status" value="1"/>
</dbReference>
<keyword evidence="7" id="KW-1185">Reference proteome</keyword>
<evidence type="ECO:0000256" key="2">
    <source>
        <dbReference type="ARBA" id="ARBA00005669"/>
    </source>
</evidence>
<organism evidence="7 8">
    <name type="scientific">Limulus polyphemus</name>
    <name type="common">Atlantic horseshoe crab</name>
    <dbReference type="NCBI Taxonomy" id="6850"/>
    <lineage>
        <taxon>Eukaryota</taxon>
        <taxon>Metazoa</taxon>
        <taxon>Ecdysozoa</taxon>
        <taxon>Arthropoda</taxon>
        <taxon>Chelicerata</taxon>
        <taxon>Merostomata</taxon>
        <taxon>Xiphosura</taxon>
        <taxon>Limulidae</taxon>
        <taxon>Limulus</taxon>
    </lineage>
</organism>
<feature type="signal peptide" evidence="6">
    <location>
        <begin position="1"/>
        <end position="28"/>
    </location>
</feature>
<dbReference type="SUPFAM" id="SSF50242">
    <property type="entry name" value="TIMP-like"/>
    <property type="match status" value="1"/>
</dbReference>
<evidence type="ECO:0000256" key="1">
    <source>
        <dbReference type="ARBA" id="ARBA00004613"/>
    </source>
</evidence>
<comment type="subcellular location">
    <subcellularLocation>
        <location evidence="1">Secreted</location>
    </subcellularLocation>
</comment>
<keyword evidence="3" id="KW-0964">Secreted</keyword>
<dbReference type="InterPro" id="IPR008993">
    <property type="entry name" value="TIMP-like_OB-fold"/>
</dbReference>
<proteinExistence type="inferred from homology"/>
<dbReference type="PANTHER" id="PTHR28593">
    <property type="entry name" value="METEORIN-LIKE PROTEIN"/>
    <property type="match status" value="1"/>
</dbReference>
<name>A0ABM1BBI7_LIMPO</name>